<dbReference type="STRING" id="930991.A0A0D0D3N7"/>
<name>A0A0D0D3N7_9AGAM</name>
<proteinExistence type="predicted"/>
<dbReference type="AlphaFoldDB" id="A0A0D0D3N7"/>
<protein>
    <submittedName>
        <fullName evidence="1">Uncharacterized protein</fullName>
    </submittedName>
</protein>
<dbReference type="Proteomes" id="UP000054538">
    <property type="component" value="Unassembled WGS sequence"/>
</dbReference>
<dbReference type="EMBL" id="KN826686">
    <property type="protein sequence ID" value="KIK78171.1"/>
    <property type="molecule type" value="Genomic_DNA"/>
</dbReference>
<reference evidence="1 2" key="1">
    <citation type="submission" date="2014-04" db="EMBL/GenBank/DDBJ databases">
        <authorList>
            <consortium name="DOE Joint Genome Institute"/>
            <person name="Kuo A."/>
            <person name="Kohler A."/>
            <person name="Jargeat P."/>
            <person name="Nagy L.G."/>
            <person name="Floudas D."/>
            <person name="Copeland A."/>
            <person name="Barry K.W."/>
            <person name="Cichocki N."/>
            <person name="Veneault-Fourrey C."/>
            <person name="LaButti K."/>
            <person name="Lindquist E.A."/>
            <person name="Lipzen A."/>
            <person name="Lundell T."/>
            <person name="Morin E."/>
            <person name="Murat C."/>
            <person name="Sun H."/>
            <person name="Tunlid A."/>
            <person name="Henrissat B."/>
            <person name="Grigoriev I.V."/>
            <person name="Hibbett D.S."/>
            <person name="Martin F."/>
            <person name="Nordberg H.P."/>
            <person name="Cantor M.N."/>
            <person name="Hua S.X."/>
        </authorList>
    </citation>
    <scope>NUCLEOTIDE SEQUENCE [LARGE SCALE GENOMIC DNA]</scope>
    <source>
        <strain evidence="1 2">Ve08.2h10</strain>
    </source>
</reference>
<gene>
    <name evidence="1" type="ORF">PAXRUDRAFT_164699</name>
</gene>
<keyword evidence="2" id="KW-1185">Reference proteome</keyword>
<sequence length="87" mass="9868">MFKYTVGDITLDLALVQPLDLLTGSRHSVDRDLSLRHFRSRLPVTSEFISLQSVIRGTLLVLDFATHSDFFLVDHIDSDMFLCAQSL</sequence>
<evidence type="ECO:0000313" key="1">
    <source>
        <dbReference type="EMBL" id="KIK78171.1"/>
    </source>
</evidence>
<dbReference type="InParanoid" id="A0A0D0D3N7"/>
<evidence type="ECO:0000313" key="2">
    <source>
        <dbReference type="Proteomes" id="UP000054538"/>
    </source>
</evidence>
<dbReference type="OrthoDB" id="3239511at2759"/>
<dbReference type="HOGENOM" id="CLU_132233_1_0_1"/>
<reference evidence="2" key="2">
    <citation type="submission" date="2015-01" db="EMBL/GenBank/DDBJ databases">
        <title>Evolutionary Origins and Diversification of the Mycorrhizal Mutualists.</title>
        <authorList>
            <consortium name="DOE Joint Genome Institute"/>
            <consortium name="Mycorrhizal Genomics Consortium"/>
            <person name="Kohler A."/>
            <person name="Kuo A."/>
            <person name="Nagy L.G."/>
            <person name="Floudas D."/>
            <person name="Copeland A."/>
            <person name="Barry K.W."/>
            <person name="Cichocki N."/>
            <person name="Veneault-Fourrey C."/>
            <person name="LaButti K."/>
            <person name="Lindquist E.A."/>
            <person name="Lipzen A."/>
            <person name="Lundell T."/>
            <person name="Morin E."/>
            <person name="Murat C."/>
            <person name="Riley R."/>
            <person name="Ohm R."/>
            <person name="Sun H."/>
            <person name="Tunlid A."/>
            <person name="Henrissat B."/>
            <person name="Grigoriev I.V."/>
            <person name="Hibbett D.S."/>
            <person name="Martin F."/>
        </authorList>
    </citation>
    <scope>NUCLEOTIDE SEQUENCE [LARGE SCALE GENOMIC DNA]</scope>
    <source>
        <strain evidence="2">Ve08.2h10</strain>
    </source>
</reference>
<accession>A0A0D0D3N7</accession>
<organism evidence="1 2">
    <name type="scientific">Paxillus rubicundulus Ve08.2h10</name>
    <dbReference type="NCBI Taxonomy" id="930991"/>
    <lineage>
        <taxon>Eukaryota</taxon>
        <taxon>Fungi</taxon>
        <taxon>Dikarya</taxon>
        <taxon>Basidiomycota</taxon>
        <taxon>Agaricomycotina</taxon>
        <taxon>Agaricomycetes</taxon>
        <taxon>Agaricomycetidae</taxon>
        <taxon>Boletales</taxon>
        <taxon>Paxilineae</taxon>
        <taxon>Paxillaceae</taxon>
        <taxon>Paxillus</taxon>
    </lineage>
</organism>